<protein>
    <submittedName>
        <fullName evidence="2">Unannotated protein</fullName>
    </submittedName>
</protein>
<evidence type="ECO:0000313" key="3">
    <source>
        <dbReference type="EMBL" id="CAB4623407.1"/>
    </source>
</evidence>
<keyword evidence="1" id="KW-0472">Membrane</keyword>
<keyword evidence="1" id="KW-0812">Transmembrane</keyword>
<evidence type="ECO:0000256" key="1">
    <source>
        <dbReference type="SAM" id="Phobius"/>
    </source>
</evidence>
<accession>A0A6J6BSU3</accession>
<dbReference type="AlphaFoldDB" id="A0A6J6BSU3"/>
<evidence type="ECO:0000313" key="2">
    <source>
        <dbReference type="EMBL" id="CAB4541815.1"/>
    </source>
</evidence>
<dbReference type="EMBL" id="CAEZVG010000029">
    <property type="protein sequence ID" value="CAB4623407.1"/>
    <property type="molecule type" value="Genomic_DNA"/>
</dbReference>
<feature type="transmembrane region" description="Helical" evidence="1">
    <location>
        <begin position="37"/>
        <end position="56"/>
    </location>
</feature>
<sequence>MKTIFYIALAIHIIAILGILGLLLSQIAKSPRKLSPGVIHAGLTALVAGIVMVGLYAEAKPDEVLDHMKVGVKTVVLTAILLLGYKNVKKAELKSSVWGSMLALTVVNIIIAVGW</sequence>
<feature type="transmembrane region" description="Helical" evidence="1">
    <location>
        <begin position="6"/>
        <end position="25"/>
    </location>
</feature>
<keyword evidence="1" id="KW-1133">Transmembrane helix</keyword>
<organism evidence="2">
    <name type="scientific">freshwater metagenome</name>
    <dbReference type="NCBI Taxonomy" id="449393"/>
    <lineage>
        <taxon>unclassified sequences</taxon>
        <taxon>metagenomes</taxon>
        <taxon>ecological metagenomes</taxon>
    </lineage>
</organism>
<feature type="transmembrane region" description="Helical" evidence="1">
    <location>
        <begin position="97"/>
        <end position="114"/>
    </location>
</feature>
<dbReference type="EMBL" id="CAEZSP010000018">
    <property type="protein sequence ID" value="CAB4541815.1"/>
    <property type="molecule type" value="Genomic_DNA"/>
</dbReference>
<reference evidence="2" key="1">
    <citation type="submission" date="2020-05" db="EMBL/GenBank/DDBJ databases">
        <authorList>
            <person name="Chiriac C."/>
            <person name="Salcher M."/>
            <person name="Ghai R."/>
            <person name="Kavagutti S V."/>
        </authorList>
    </citation>
    <scope>NUCLEOTIDE SEQUENCE</scope>
</reference>
<gene>
    <name evidence="2" type="ORF">UFOPK1440_00514</name>
    <name evidence="3" type="ORF">UFOPK1946_00672</name>
</gene>
<proteinExistence type="predicted"/>
<name>A0A6J6BSU3_9ZZZZ</name>